<evidence type="ECO:0000313" key="1">
    <source>
        <dbReference type="EMBL" id="GGR47564.1"/>
    </source>
</evidence>
<dbReference type="InterPro" id="IPR008928">
    <property type="entry name" value="6-hairpin_glycosidase_sf"/>
</dbReference>
<dbReference type="SUPFAM" id="SSF48208">
    <property type="entry name" value="Six-hairpin glycosidases"/>
    <property type="match status" value="1"/>
</dbReference>
<name>A0A918FKH1_9ACTN</name>
<comment type="caution">
    <text evidence="1">The sequence shown here is derived from an EMBL/GenBank/DDBJ whole genome shotgun (WGS) entry which is preliminary data.</text>
</comment>
<dbReference type="Proteomes" id="UP000658320">
    <property type="component" value="Unassembled WGS sequence"/>
</dbReference>
<dbReference type="InterPro" id="IPR012341">
    <property type="entry name" value="6hp_glycosidase-like_sf"/>
</dbReference>
<reference evidence="1" key="1">
    <citation type="journal article" date="2014" name="Int. J. Syst. Evol. Microbiol.">
        <title>Complete genome sequence of Corynebacterium casei LMG S-19264T (=DSM 44701T), isolated from a smear-ripened cheese.</title>
        <authorList>
            <consortium name="US DOE Joint Genome Institute (JGI-PGF)"/>
            <person name="Walter F."/>
            <person name="Albersmeier A."/>
            <person name="Kalinowski J."/>
            <person name="Ruckert C."/>
        </authorList>
    </citation>
    <scope>NUCLEOTIDE SEQUENCE</scope>
    <source>
        <strain evidence="1">JCM 4346</strain>
    </source>
</reference>
<protein>
    <recommendedName>
        <fullName evidence="3">Glycoside hydrolase family 65</fullName>
    </recommendedName>
</protein>
<evidence type="ECO:0000313" key="2">
    <source>
        <dbReference type="Proteomes" id="UP000658320"/>
    </source>
</evidence>
<dbReference type="AlphaFoldDB" id="A0A918FKH1"/>
<reference evidence="1" key="2">
    <citation type="submission" date="2020-09" db="EMBL/GenBank/DDBJ databases">
        <authorList>
            <person name="Sun Q."/>
            <person name="Ohkuma M."/>
        </authorList>
    </citation>
    <scope>NUCLEOTIDE SEQUENCE</scope>
    <source>
        <strain evidence="1">JCM 4346</strain>
    </source>
</reference>
<organism evidence="1 2">
    <name type="scientific">Streptomyces aurantiogriseus</name>
    <dbReference type="NCBI Taxonomy" id="66870"/>
    <lineage>
        <taxon>Bacteria</taxon>
        <taxon>Bacillati</taxon>
        <taxon>Actinomycetota</taxon>
        <taxon>Actinomycetes</taxon>
        <taxon>Kitasatosporales</taxon>
        <taxon>Streptomycetaceae</taxon>
        <taxon>Streptomyces</taxon>
    </lineage>
</organism>
<keyword evidence="2" id="KW-1185">Reference proteome</keyword>
<dbReference type="EMBL" id="BMSX01000023">
    <property type="protein sequence ID" value="GGR47564.1"/>
    <property type="molecule type" value="Genomic_DNA"/>
</dbReference>
<sequence length="735" mass="82355">MTLDRRQLVRRYNPVLTAPHPTDVLTVGNGDIAMTVDLSGLQTFPEFHELRPDPRRVVDDGEAGLPAHLPRPFDRDDHQIPLRTQSTWGWYRTRTERAFLAHEATTSYETPRGRVTYLDRKRLHRAGDPIPDEFAAGSWFAFNPRRMHLGRLALGATPDGPRLDDPHRLTDARTELDLWTGTVHATYRLDGVPVAVTTVAHPVIHRFAVRLRSPLLARGLGVAWCFDPQPDDLAPFELPLDEHVGWTQLSPGRWEAHRFVESSAYSVEIETTGHLSRYDGGGRALVTTDQPELDVVVTLRPKERAASPTPAYRPSSADADVTASDFASVQETSARWWENHWLGGAAVSFEGSADERAEELERRVVLSQYLTAVNGAGATPPAETGLTYNTWTGKFHLEMHWWHAAHFALWGRGELLERSLGWYHDALAAARATAKRQGYRGARWPKQTDNSARESPSHIGVFLIWQQPHVIHLLELLHEEGRSTEFLREHYPLVEATADFMADFVEERDGAFTLPPPLIPAQESYLADRLTNTDPTFELVYWSWALDVANAWRRRLGLPLRDDWERVARGMRRPLVLPDGTYAALATPPYLVRRDHPSMLMALGWLPDTGIVDPDVMGATLDAVWNHWDFHTSWGWDYPVMAMTAARLGDVGRALDALLFPSPKNQFLTNGHNPQMPGFLTLYLPANGGLLAAVAHIAAAVEGGAKPPEGWTIAAEGFGRQPGDRLIRTTWTARS</sequence>
<dbReference type="Gene3D" id="1.50.10.10">
    <property type="match status" value="1"/>
</dbReference>
<gene>
    <name evidence="1" type="ORF">GCM10010251_75770</name>
</gene>
<accession>A0A918FKH1</accession>
<evidence type="ECO:0008006" key="3">
    <source>
        <dbReference type="Google" id="ProtNLM"/>
    </source>
</evidence>
<proteinExistence type="predicted"/>
<dbReference type="GO" id="GO:0005975">
    <property type="term" value="P:carbohydrate metabolic process"/>
    <property type="evidence" value="ECO:0007669"/>
    <property type="project" value="InterPro"/>
</dbReference>
<dbReference type="RefSeq" id="WP_189942537.1">
    <property type="nucleotide sequence ID" value="NZ_BMSX01000023.1"/>
</dbReference>